<dbReference type="AlphaFoldDB" id="A0A371RH46"/>
<feature type="domain" description="Flagellin C-terminal" evidence="1">
    <location>
        <begin position="246"/>
        <end position="323"/>
    </location>
</feature>
<sequence length="326" mass="35009">MKIGFPDALRFNSLSGPLADIRRDLTQASVELVTGRKQNLGRVLGVEAGDYNIVAKALADADTSIDRLTLSNNRLSATQIPLHQIRTALTDYAVETDSLLVTDEFVNTTISADAKSQIRQIFTSLNSSYAGRNLFSGDSVESAATSTADEFFTAIEASLAGATDAATLDTAIDTFFAPGGDFDTLIYQGGAGFASAVRLPTGGTVSFQLKADDQSFRTALEGLVRVAYAPQEGQVDFAREGVTLVRNAEALLIQHEAELGRQQNLIDNSIDAVNQERLILAETENTFAGADPYEAAALVQNLELQLQTAYTVTARISRLTLTNFVR</sequence>
<reference evidence="2 3" key="1">
    <citation type="submission" date="2018-08" db="EMBL/GenBank/DDBJ databases">
        <title>Parvularcula sp. SM1705, isolated from surface water of the South Sea China.</title>
        <authorList>
            <person name="Sun L."/>
        </authorList>
    </citation>
    <scope>NUCLEOTIDE SEQUENCE [LARGE SCALE GENOMIC DNA]</scope>
    <source>
        <strain evidence="2 3">SM1705</strain>
    </source>
</reference>
<gene>
    <name evidence="2" type="ORF">DX908_05290</name>
</gene>
<dbReference type="InParanoid" id="A0A371RH46"/>
<organism evidence="2 3">
    <name type="scientific">Parvularcula marina</name>
    <dbReference type="NCBI Taxonomy" id="2292771"/>
    <lineage>
        <taxon>Bacteria</taxon>
        <taxon>Pseudomonadati</taxon>
        <taxon>Pseudomonadota</taxon>
        <taxon>Alphaproteobacteria</taxon>
        <taxon>Parvularculales</taxon>
        <taxon>Parvularculaceae</taxon>
        <taxon>Parvularcula</taxon>
    </lineage>
</organism>
<name>A0A371RH46_9PROT</name>
<dbReference type="Gene3D" id="1.20.1330.10">
    <property type="entry name" value="f41 fragment of flagellin, N-terminal domain"/>
    <property type="match status" value="1"/>
</dbReference>
<dbReference type="OrthoDB" id="7312911at2"/>
<dbReference type="Proteomes" id="UP000264589">
    <property type="component" value="Unassembled WGS sequence"/>
</dbReference>
<accession>A0A371RH46</accession>
<dbReference type="InterPro" id="IPR046358">
    <property type="entry name" value="Flagellin_C"/>
</dbReference>
<dbReference type="Pfam" id="PF00700">
    <property type="entry name" value="Flagellin_C"/>
    <property type="match status" value="1"/>
</dbReference>
<evidence type="ECO:0000313" key="3">
    <source>
        <dbReference type="Proteomes" id="UP000264589"/>
    </source>
</evidence>
<proteinExistence type="predicted"/>
<protein>
    <recommendedName>
        <fullName evidence="1">Flagellin C-terminal domain-containing protein</fullName>
    </recommendedName>
</protein>
<keyword evidence="3" id="KW-1185">Reference proteome</keyword>
<dbReference type="EMBL" id="QUQO01000001">
    <property type="protein sequence ID" value="RFB04745.1"/>
    <property type="molecule type" value="Genomic_DNA"/>
</dbReference>
<comment type="caution">
    <text evidence="2">The sequence shown here is derived from an EMBL/GenBank/DDBJ whole genome shotgun (WGS) entry which is preliminary data.</text>
</comment>
<evidence type="ECO:0000259" key="1">
    <source>
        <dbReference type="Pfam" id="PF00700"/>
    </source>
</evidence>
<dbReference type="RefSeq" id="WP_116391378.1">
    <property type="nucleotide sequence ID" value="NZ_QUQO01000001.1"/>
</dbReference>
<dbReference type="SUPFAM" id="SSF64518">
    <property type="entry name" value="Phase 1 flagellin"/>
    <property type="match status" value="1"/>
</dbReference>
<evidence type="ECO:0000313" key="2">
    <source>
        <dbReference type="EMBL" id="RFB04745.1"/>
    </source>
</evidence>